<dbReference type="Proteomes" id="UP000242715">
    <property type="component" value="Unassembled WGS sequence"/>
</dbReference>
<dbReference type="EMBL" id="DF973134">
    <property type="protein sequence ID" value="GAU13229.1"/>
    <property type="molecule type" value="Genomic_DNA"/>
</dbReference>
<keyword evidence="2" id="KW-1185">Reference proteome</keyword>
<dbReference type="AlphaFoldDB" id="A0A2Z6MJI2"/>
<name>A0A2Z6MJI2_TRISU</name>
<evidence type="ECO:0000313" key="1">
    <source>
        <dbReference type="EMBL" id="GAU13229.1"/>
    </source>
</evidence>
<sequence length="146" mass="16404">MYVPVQTKEKGKTTEVFELDGGTPLVYDQVNHDQLRREADRVLEQELNNAYCSIDNTIANQSPIPHSSPAIEVFNEDENNIVGSEFVEVTQVHAKPVEVVSNATHIDNHILTPIEPPNLTPMEQNLEVDPLIPLIVQHEIGFLRES</sequence>
<protein>
    <submittedName>
        <fullName evidence="1">Uncharacterized protein</fullName>
    </submittedName>
</protein>
<organism evidence="1 2">
    <name type="scientific">Trifolium subterraneum</name>
    <name type="common">Subterranean clover</name>
    <dbReference type="NCBI Taxonomy" id="3900"/>
    <lineage>
        <taxon>Eukaryota</taxon>
        <taxon>Viridiplantae</taxon>
        <taxon>Streptophyta</taxon>
        <taxon>Embryophyta</taxon>
        <taxon>Tracheophyta</taxon>
        <taxon>Spermatophyta</taxon>
        <taxon>Magnoliopsida</taxon>
        <taxon>eudicotyledons</taxon>
        <taxon>Gunneridae</taxon>
        <taxon>Pentapetalae</taxon>
        <taxon>rosids</taxon>
        <taxon>fabids</taxon>
        <taxon>Fabales</taxon>
        <taxon>Fabaceae</taxon>
        <taxon>Papilionoideae</taxon>
        <taxon>50 kb inversion clade</taxon>
        <taxon>NPAAA clade</taxon>
        <taxon>Hologalegina</taxon>
        <taxon>IRL clade</taxon>
        <taxon>Trifolieae</taxon>
        <taxon>Trifolium</taxon>
    </lineage>
</organism>
<reference evidence="2" key="1">
    <citation type="journal article" date="2017" name="Front. Plant Sci.">
        <title>Climate Clever Clovers: New Paradigm to Reduce the Environmental Footprint of Ruminants by Breeding Low Methanogenic Forages Utilizing Haplotype Variation.</title>
        <authorList>
            <person name="Kaur P."/>
            <person name="Appels R."/>
            <person name="Bayer P.E."/>
            <person name="Keeble-Gagnere G."/>
            <person name="Wang J."/>
            <person name="Hirakawa H."/>
            <person name="Shirasawa K."/>
            <person name="Vercoe P."/>
            <person name="Stefanova K."/>
            <person name="Durmic Z."/>
            <person name="Nichols P."/>
            <person name="Revell C."/>
            <person name="Isobe S.N."/>
            <person name="Edwards D."/>
            <person name="Erskine W."/>
        </authorList>
    </citation>
    <scope>NUCLEOTIDE SEQUENCE [LARGE SCALE GENOMIC DNA]</scope>
    <source>
        <strain evidence="2">cv. Daliak</strain>
    </source>
</reference>
<proteinExistence type="predicted"/>
<evidence type="ECO:0000313" key="2">
    <source>
        <dbReference type="Proteomes" id="UP000242715"/>
    </source>
</evidence>
<accession>A0A2Z6MJI2</accession>
<gene>
    <name evidence="1" type="ORF">TSUD_245990</name>
</gene>